<sequence length="55" mass="6429">MNSRGLRAKVIWYDESAFSEKQHEKLGILKLNKNRGNMVDIEAIMKKQGYELSKM</sequence>
<name>A0A401ULL4_9CLOT</name>
<protein>
    <submittedName>
        <fullName evidence="1">Uncharacterized protein</fullName>
    </submittedName>
</protein>
<dbReference type="AlphaFoldDB" id="A0A401ULL4"/>
<comment type="caution">
    <text evidence="1">The sequence shown here is derived from an EMBL/GenBank/DDBJ whole genome shotgun (WGS) entry which is preliminary data.</text>
</comment>
<organism evidence="1 2">
    <name type="scientific">Clostridium tagluense</name>
    <dbReference type="NCBI Taxonomy" id="360422"/>
    <lineage>
        <taxon>Bacteria</taxon>
        <taxon>Bacillati</taxon>
        <taxon>Bacillota</taxon>
        <taxon>Clostridia</taxon>
        <taxon>Eubacteriales</taxon>
        <taxon>Clostridiaceae</taxon>
        <taxon>Clostridium</taxon>
    </lineage>
</organism>
<accession>A0A401ULL4</accession>
<evidence type="ECO:0000313" key="1">
    <source>
        <dbReference type="EMBL" id="GCD10424.1"/>
    </source>
</evidence>
<reference evidence="1 2" key="1">
    <citation type="submission" date="2018-11" db="EMBL/GenBank/DDBJ databases">
        <title>Genome sequencing and assembly of Clostridium tagluense strain A121.</title>
        <authorList>
            <person name="Murakami T."/>
            <person name="Segawa T."/>
            <person name="Shcherbakova V.A."/>
            <person name="Mori H."/>
            <person name="Yoshimura Y."/>
        </authorList>
    </citation>
    <scope>NUCLEOTIDE SEQUENCE [LARGE SCALE GENOMIC DNA]</scope>
    <source>
        <strain evidence="1 2">A121</strain>
    </source>
</reference>
<evidence type="ECO:0000313" key="2">
    <source>
        <dbReference type="Proteomes" id="UP000287872"/>
    </source>
</evidence>
<dbReference type="RefSeq" id="WP_185732663.1">
    <property type="nucleotide sequence ID" value="NZ_BHYK01000010.1"/>
</dbReference>
<dbReference type="Proteomes" id="UP000287872">
    <property type="component" value="Unassembled WGS sequence"/>
</dbReference>
<proteinExistence type="predicted"/>
<gene>
    <name evidence="1" type="ORF">Ctaglu_20470</name>
</gene>
<dbReference type="EMBL" id="BHYK01000010">
    <property type="protein sequence ID" value="GCD10424.1"/>
    <property type="molecule type" value="Genomic_DNA"/>
</dbReference>
<keyword evidence="2" id="KW-1185">Reference proteome</keyword>